<keyword evidence="1" id="KW-1133">Transmembrane helix</keyword>
<name>A0A1N7BQ67_9EURY</name>
<dbReference type="AlphaFoldDB" id="A0A1N7BQ67"/>
<gene>
    <name evidence="2" type="ORF">SAMN05421809_1300</name>
</gene>
<sequence length="128" mass="13381">MNGYLMRVSGLAGLAAWFAMELYAQLVRDPVLYGGQSVPPEFLEAAQQSLLVGSIVVVVYGQVLTQGSADSEPGWLRSLAIGVQWGVPTLIALDAIVGGVSNLGFLVLVSLLAGVVVILGIITTDRPN</sequence>
<dbReference type="EMBL" id="FTNP01000002">
    <property type="protein sequence ID" value="SIR53373.1"/>
    <property type="molecule type" value="Genomic_DNA"/>
</dbReference>
<accession>A0A1N7BQ67</accession>
<feature type="transmembrane region" description="Helical" evidence="1">
    <location>
        <begin position="48"/>
        <end position="64"/>
    </location>
</feature>
<organism evidence="2 3">
    <name type="scientific">Natronorubrum daqingense</name>
    <dbReference type="NCBI Taxonomy" id="588898"/>
    <lineage>
        <taxon>Archaea</taxon>
        <taxon>Methanobacteriati</taxon>
        <taxon>Methanobacteriota</taxon>
        <taxon>Stenosarchaea group</taxon>
        <taxon>Halobacteria</taxon>
        <taxon>Halobacteriales</taxon>
        <taxon>Natrialbaceae</taxon>
        <taxon>Natronorubrum</taxon>
    </lineage>
</organism>
<dbReference type="GeneID" id="30955863"/>
<feature type="transmembrane region" description="Helical" evidence="1">
    <location>
        <begin position="76"/>
        <end position="97"/>
    </location>
</feature>
<evidence type="ECO:0008006" key="4">
    <source>
        <dbReference type="Google" id="ProtNLM"/>
    </source>
</evidence>
<dbReference type="STRING" id="588898.BB347_07930"/>
<dbReference type="Proteomes" id="UP000185687">
    <property type="component" value="Unassembled WGS sequence"/>
</dbReference>
<reference evidence="2 3" key="1">
    <citation type="submission" date="2017-01" db="EMBL/GenBank/DDBJ databases">
        <authorList>
            <person name="Mah S.A."/>
            <person name="Swanson W.J."/>
            <person name="Moy G.W."/>
            <person name="Vacquier V.D."/>
        </authorList>
    </citation>
    <scope>NUCLEOTIDE SEQUENCE [LARGE SCALE GENOMIC DNA]</scope>
    <source>
        <strain evidence="2 3">CGMCC 1.8909</strain>
    </source>
</reference>
<evidence type="ECO:0000313" key="3">
    <source>
        <dbReference type="Proteomes" id="UP000185687"/>
    </source>
</evidence>
<feature type="transmembrane region" description="Helical" evidence="1">
    <location>
        <begin position="103"/>
        <end position="122"/>
    </location>
</feature>
<proteinExistence type="predicted"/>
<protein>
    <recommendedName>
        <fullName evidence="4">SPW repeat-containing protein</fullName>
    </recommendedName>
</protein>
<dbReference type="RefSeq" id="WP_139326988.1">
    <property type="nucleotide sequence ID" value="NZ_CP019327.1"/>
</dbReference>
<keyword evidence="1" id="KW-0472">Membrane</keyword>
<keyword evidence="1" id="KW-0812">Transmembrane</keyword>
<keyword evidence="3" id="KW-1185">Reference proteome</keyword>
<evidence type="ECO:0000313" key="2">
    <source>
        <dbReference type="EMBL" id="SIR53373.1"/>
    </source>
</evidence>
<evidence type="ECO:0000256" key="1">
    <source>
        <dbReference type="SAM" id="Phobius"/>
    </source>
</evidence>
<dbReference type="OrthoDB" id="376698at2157"/>